<organism evidence="1 2">
    <name type="scientific">Panagrellus redivivus</name>
    <name type="common">Microworm</name>
    <dbReference type="NCBI Taxonomy" id="6233"/>
    <lineage>
        <taxon>Eukaryota</taxon>
        <taxon>Metazoa</taxon>
        <taxon>Ecdysozoa</taxon>
        <taxon>Nematoda</taxon>
        <taxon>Chromadorea</taxon>
        <taxon>Rhabditida</taxon>
        <taxon>Tylenchina</taxon>
        <taxon>Panagrolaimomorpha</taxon>
        <taxon>Panagrolaimoidea</taxon>
        <taxon>Panagrolaimidae</taxon>
        <taxon>Panagrellus</taxon>
    </lineage>
</organism>
<evidence type="ECO:0000313" key="1">
    <source>
        <dbReference type="Proteomes" id="UP000492821"/>
    </source>
</evidence>
<proteinExistence type="predicted"/>
<protein>
    <submittedName>
        <fullName evidence="2">BPH_3 domain-containing protein</fullName>
    </submittedName>
</protein>
<evidence type="ECO:0000313" key="2">
    <source>
        <dbReference type="WBParaSite" id="Pan_g22432.t1"/>
    </source>
</evidence>
<reference evidence="1" key="1">
    <citation type="journal article" date="2013" name="Genetics">
        <title>The draft genome and transcriptome of Panagrellus redivivus are shaped by the harsh demands of a free-living lifestyle.</title>
        <authorList>
            <person name="Srinivasan J."/>
            <person name="Dillman A.R."/>
            <person name="Macchietto M.G."/>
            <person name="Heikkinen L."/>
            <person name="Lakso M."/>
            <person name="Fracchia K.M."/>
            <person name="Antoshechkin I."/>
            <person name="Mortazavi A."/>
            <person name="Wong G."/>
            <person name="Sternberg P.W."/>
        </authorList>
    </citation>
    <scope>NUCLEOTIDE SEQUENCE [LARGE SCALE GENOMIC DNA]</scope>
    <source>
        <strain evidence="1">MT8872</strain>
    </source>
</reference>
<dbReference type="AlphaFoldDB" id="A0A7E4VM13"/>
<dbReference type="WBParaSite" id="Pan_g22432.t1">
    <property type="protein sequence ID" value="Pan_g22432.t1"/>
    <property type="gene ID" value="Pan_g22432"/>
</dbReference>
<dbReference type="Proteomes" id="UP000492821">
    <property type="component" value="Unassembled WGS sequence"/>
</dbReference>
<sequence>MQRLRQILNPFELQQVQIAAGYQIDKLKPAVITDVVVNAVFSSDASTGVLVQRSLFDEYIVLVGRNILFFSAFESNYNTEYKCIFKGTPRIDVNSIRDDILKQFSQLT</sequence>
<accession>A0A7E4VM13</accession>
<keyword evidence="1" id="KW-1185">Reference proteome</keyword>
<reference evidence="2" key="2">
    <citation type="submission" date="2020-10" db="UniProtKB">
        <authorList>
            <consortium name="WormBaseParasite"/>
        </authorList>
    </citation>
    <scope>IDENTIFICATION</scope>
</reference>
<name>A0A7E4VM13_PANRE</name>